<dbReference type="InterPro" id="IPR006530">
    <property type="entry name" value="YD"/>
</dbReference>
<dbReference type="Gene3D" id="2.180.10.10">
    <property type="entry name" value="RHS repeat-associated core"/>
    <property type="match status" value="1"/>
</dbReference>
<dbReference type="NCBIfam" id="TIGR01643">
    <property type="entry name" value="YD_repeat_2x"/>
    <property type="match status" value="1"/>
</dbReference>
<dbReference type="AlphaFoldDB" id="A0A327WPR3"/>
<keyword evidence="3" id="KW-1185">Reference proteome</keyword>
<dbReference type="PROSITE" id="PS51257">
    <property type="entry name" value="PROKAR_LIPOPROTEIN"/>
    <property type="match status" value="1"/>
</dbReference>
<comment type="caution">
    <text evidence="2">The sequence shown here is derived from an EMBL/GenBank/DDBJ whole genome shotgun (WGS) entry which is preliminary data.</text>
</comment>
<accession>A0A327WPR3</accession>
<gene>
    <name evidence="2" type="ORF">LX87_05034</name>
</gene>
<organism evidence="2 3">
    <name type="scientific">Larkinella arboricola</name>
    <dbReference type="NCBI Taxonomy" id="643671"/>
    <lineage>
        <taxon>Bacteria</taxon>
        <taxon>Pseudomonadati</taxon>
        <taxon>Bacteroidota</taxon>
        <taxon>Cytophagia</taxon>
        <taxon>Cytophagales</taxon>
        <taxon>Spirosomataceae</taxon>
        <taxon>Larkinella</taxon>
    </lineage>
</organism>
<feature type="chain" id="PRO_5016319177" evidence="1">
    <location>
        <begin position="25"/>
        <end position="283"/>
    </location>
</feature>
<dbReference type="EMBL" id="QLMC01000007">
    <property type="protein sequence ID" value="RAJ92703.1"/>
    <property type="molecule type" value="Genomic_DNA"/>
</dbReference>
<dbReference type="Proteomes" id="UP000248790">
    <property type="component" value="Unassembled WGS sequence"/>
</dbReference>
<evidence type="ECO:0000313" key="3">
    <source>
        <dbReference type="Proteomes" id="UP000248790"/>
    </source>
</evidence>
<protein>
    <submittedName>
        <fullName evidence="2">YD repeat-containing protein</fullName>
    </submittedName>
</protein>
<sequence>MKQLFTLTVALCLALSLYSCLDHRGLPPTNPQGVRLKLIYTKYNNVTMTGIDTSNATGLLELSYDAMNRIKGVSNFYRSGSGAYKRVYRTLLIYDEQGKLTEESFIDEPGDNDNYSGSYSYQYDAMNRLTSINDDNGTPFQSYTYDSQGRINSRTTFVYDGPTIISSSVETFELDAQNNISTNVATIQNSYGSFRRKIVSSYDQVPNPLYNFPFTIWSSGLLAATPNTPMVQTVMETNQLTGAFEPLTSNQTYTITREYKDGLLIKTINPRFDQGTIFEYEKH</sequence>
<keyword evidence="1" id="KW-0732">Signal</keyword>
<evidence type="ECO:0000313" key="2">
    <source>
        <dbReference type="EMBL" id="RAJ92703.1"/>
    </source>
</evidence>
<dbReference type="OrthoDB" id="963497at2"/>
<dbReference type="RefSeq" id="WP_111631031.1">
    <property type="nucleotide sequence ID" value="NZ_QLMC01000007.1"/>
</dbReference>
<reference evidence="2 3" key="1">
    <citation type="submission" date="2018-06" db="EMBL/GenBank/DDBJ databases">
        <title>Genomic Encyclopedia of Archaeal and Bacterial Type Strains, Phase II (KMG-II): from individual species to whole genera.</title>
        <authorList>
            <person name="Goeker M."/>
        </authorList>
    </citation>
    <scope>NUCLEOTIDE SEQUENCE [LARGE SCALE GENOMIC DNA]</scope>
    <source>
        <strain evidence="2 3">DSM 21851</strain>
    </source>
</reference>
<evidence type="ECO:0000256" key="1">
    <source>
        <dbReference type="SAM" id="SignalP"/>
    </source>
</evidence>
<feature type="signal peptide" evidence="1">
    <location>
        <begin position="1"/>
        <end position="24"/>
    </location>
</feature>
<name>A0A327WPR3_LARAB</name>
<proteinExistence type="predicted"/>